<dbReference type="AlphaFoldDB" id="A0AAD4VI32"/>
<accession>A0AAD4VI32</accession>
<sequence length="68" mass="7132">MAHCIVLHGGGNGGDVRSSSARVQSRQKAAPVPKTPSNEQGPARARGGTHQPRQAHMQESTGMLPEGY</sequence>
<proteinExistence type="predicted"/>
<evidence type="ECO:0000256" key="1">
    <source>
        <dbReference type="SAM" id="MobiDB-lite"/>
    </source>
</evidence>
<protein>
    <submittedName>
        <fullName evidence="2">Uncharacterized protein</fullName>
    </submittedName>
</protein>
<gene>
    <name evidence="2" type="ORF">L3X38_034603</name>
</gene>
<keyword evidence="3" id="KW-1185">Reference proteome</keyword>
<comment type="caution">
    <text evidence="2">The sequence shown here is derived from an EMBL/GenBank/DDBJ whole genome shotgun (WGS) entry which is preliminary data.</text>
</comment>
<evidence type="ECO:0000313" key="3">
    <source>
        <dbReference type="Proteomes" id="UP001054821"/>
    </source>
</evidence>
<organism evidence="2 3">
    <name type="scientific">Prunus dulcis</name>
    <name type="common">Almond</name>
    <name type="synonym">Amygdalus dulcis</name>
    <dbReference type="NCBI Taxonomy" id="3755"/>
    <lineage>
        <taxon>Eukaryota</taxon>
        <taxon>Viridiplantae</taxon>
        <taxon>Streptophyta</taxon>
        <taxon>Embryophyta</taxon>
        <taxon>Tracheophyta</taxon>
        <taxon>Spermatophyta</taxon>
        <taxon>Magnoliopsida</taxon>
        <taxon>eudicotyledons</taxon>
        <taxon>Gunneridae</taxon>
        <taxon>Pentapetalae</taxon>
        <taxon>rosids</taxon>
        <taxon>fabids</taxon>
        <taxon>Rosales</taxon>
        <taxon>Rosaceae</taxon>
        <taxon>Amygdaloideae</taxon>
        <taxon>Amygdaleae</taxon>
        <taxon>Prunus</taxon>
    </lineage>
</organism>
<dbReference type="Proteomes" id="UP001054821">
    <property type="component" value="Chromosome 6"/>
</dbReference>
<name>A0AAD4VI32_PRUDU</name>
<evidence type="ECO:0000313" key="2">
    <source>
        <dbReference type="EMBL" id="KAI5325529.1"/>
    </source>
</evidence>
<dbReference type="EMBL" id="JAJFAZ020000006">
    <property type="protein sequence ID" value="KAI5325529.1"/>
    <property type="molecule type" value="Genomic_DNA"/>
</dbReference>
<feature type="region of interest" description="Disordered" evidence="1">
    <location>
        <begin position="1"/>
        <end position="68"/>
    </location>
</feature>
<reference evidence="2 3" key="1">
    <citation type="journal article" date="2022" name="G3 (Bethesda)">
        <title>Whole-genome sequence and methylome profiling of the almond [Prunus dulcis (Mill.) D.A. Webb] cultivar 'Nonpareil'.</title>
        <authorList>
            <person name="D'Amico-Willman K.M."/>
            <person name="Ouma W.Z."/>
            <person name="Meulia T."/>
            <person name="Sideli G.M."/>
            <person name="Gradziel T.M."/>
            <person name="Fresnedo-Ramirez J."/>
        </authorList>
    </citation>
    <scope>NUCLEOTIDE SEQUENCE [LARGE SCALE GENOMIC DNA]</scope>
    <source>
        <strain evidence="2">Clone GOH B32 T37-40</strain>
    </source>
</reference>
<feature type="compositionally biased region" description="Low complexity" evidence="1">
    <location>
        <begin position="16"/>
        <end position="30"/>
    </location>
</feature>